<comment type="caution">
    <text evidence="1">The sequence shown here is derived from an EMBL/GenBank/DDBJ whole genome shotgun (WGS) entry which is preliminary data.</text>
</comment>
<proteinExistence type="predicted"/>
<keyword evidence="2" id="KW-1185">Reference proteome</keyword>
<evidence type="ECO:0000313" key="2">
    <source>
        <dbReference type="Proteomes" id="UP001473302"/>
    </source>
</evidence>
<name>A0ABP9ZDD7_9FUNG</name>
<dbReference type="Proteomes" id="UP001473302">
    <property type="component" value="Unassembled WGS sequence"/>
</dbReference>
<gene>
    <name evidence="1" type="ORF">MFLAVUS_010657</name>
</gene>
<evidence type="ECO:0000313" key="1">
    <source>
        <dbReference type="EMBL" id="GAA5817117.1"/>
    </source>
</evidence>
<accession>A0ABP9ZDD7</accession>
<dbReference type="EMBL" id="BAABUK010000038">
    <property type="protein sequence ID" value="GAA5817117.1"/>
    <property type="molecule type" value="Genomic_DNA"/>
</dbReference>
<sequence>MVMTQRKQMYAERDLYSEPTAVEQVAQHAVDQVITSLNRRPILSFFLFITDKEEWGQSTQLPRRYSFPAFGFAKQLGYEVYSACRKLLLADLDIIAEMNVKRNAERKSRIIWAREVKRNVDLYPISQEAFWSVGRRPYMTCARTYLVSSIPSLLASQLFRMKNSDCSLV</sequence>
<organism evidence="1 2">
    <name type="scientific">Mucor flavus</name>
    <dbReference type="NCBI Taxonomy" id="439312"/>
    <lineage>
        <taxon>Eukaryota</taxon>
        <taxon>Fungi</taxon>
        <taxon>Fungi incertae sedis</taxon>
        <taxon>Mucoromycota</taxon>
        <taxon>Mucoromycotina</taxon>
        <taxon>Mucoromycetes</taxon>
        <taxon>Mucorales</taxon>
        <taxon>Mucorineae</taxon>
        <taxon>Mucoraceae</taxon>
        <taxon>Mucor</taxon>
    </lineage>
</organism>
<reference evidence="1 2" key="1">
    <citation type="submission" date="2024-04" db="EMBL/GenBank/DDBJ databases">
        <title>genome sequences of Mucor flavus KT1a and Helicostylum pulchrum KT1b strains isolated from the surface of a dry-aged beef.</title>
        <authorList>
            <person name="Toyotome T."/>
            <person name="Hosono M."/>
            <person name="Torimaru M."/>
            <person name="Fukuda K."/>
            <person name="Mikami N."/>
        </authorList>
    </citation>
    <scope>NUCLEOTIDE SEQUENCE [LARGE SCALE GENOMIC DNA]</scope>
    <source>
        <strain evidence="1 2">KT1a</strain>
    </source>
</reference>
<protein>
    <submittedName>
        <fullName evidence="1">Uncharacterized protein</fullName>
    </submittedName>
</protein>